<evidence type="ECO:0000256" key="1">
    <source>
        <dbReference type="ARBA" id="ARBA00004240"/>
    </source>
</evidence>
<dbReference type="Pfam" id="PF00106">
    <property type="entry name" value="adh_short"/>
    <property type="match status" value="1"/>
</dbReference>
<dbReference type="InterPro" id="IPR036291">
    <property type="entry name" value="NAD(P)-bd_dom_sf"/>
</dbReference>
<evidence type="ECO:0000256" key="3">
    <source>
        <dbReference type="ARBA" id="ARBA00023002"/>
    </source>
</evidence>
<accession>A0A7I7MAS8</accession>
<dbReference type="PANTHER" id="PTHR43899:SF13">
    <property type="entry name" value="RH59310P"/>
    <property type="match status" value="1"/>
</dbReference>
<dbReference type="PIRSF" id="PIRSF000126">
    <property type="entry name" value="11-beta-HSD1"/>
    <property type="match status" value="1"/>
</dbReference>
<dbReference type="PANTHER" id="PTHR43899">
    <property type="entry name" value="RH59310P"/>
    <property type="match status" value="1"/>
</dbReference>
<dbReference type="InterPro" id="IPR002347">
    <property type="entry name" value="SDR_fam"/>
</dbReference>
<dbReference type="RefSeq" id="WP_163722446.1">
    <property type="nucleotide sequence ID" value="NZ_AP022574.1"/>
</dbReference>
<dbReference type="InterPro" id="IPR020904">
    <property type="entry name" value="Sc_DH/Rdtase_CS"/>
</dbReference>
<dbReference type="InterPro" id="IPR051019">
    <property type="entry name" value="VLCFA-Steroid_DH"/>
</dbReference>
<evidence type="ECO:0000256" key="2">
    <source>
        <dbReference type="ARBA" id="ARBA00006484"/>
    </source>
</evidence>
<protein>
    <submittedName>
        <fullName evidence="4">Short-chain dehydrogenase</fullName>
    </submittedName>
</protein>
<name>A0A7I7MAS8_9MYCO</name>
<dbReference type="KEGG" id="mpsc:MPSYJ_23330"/>
<comment type="subcellular location">
    <subcellularLocation>
        <location evidence="1">Endoplasmic reticulum</location>
    </subcellularLocation>
</comment>
<dbReference type="GO" id="GO:0016491">
    <property type="term" value="F:oxidoreductase activity"/>
    <property type="evidence" value="ECO:0007669"/>
    <property type="project" value="UniProtKB-KW"/>
</dbReference>
<dbReference type="PRINTS" id="PR00081">
    <property type="entry name" value="GDHRDH"/>
</dbReference>
<comment type="similarity">
    <text evidence="2">Belongs to the short-chain dehydrogenases/reductases (SDR) family.</text>
</comment>
<evidence type="ECO:0000313" key="5">
    <source>
        <dbReference type="Proteomes" id="UP000466514"/>
    </source>
</evidence>
<dbReference type="Proteomes" id="UP000466514">
    <property type="component" value="Chromosome"/>
</dbReference>
<dbReference type="SUPFAM" id="SSF51735">
    <property type="entry name" value="NAD(P)-binding Rossmann-fold domains"/>
    <property type="match status" value="1"/>
</dbReference>
<gene>
    <name evidence="4" type="ORF">MPSYJ_23330</name>
</gene>
<evidence type="ECO:0000313" key="4">
    <source>
        <dbReference type="EMBL" id="BBX68872.1"/>
    </source>
</evidence>
<proteinExistence type="inferred from homology"/>
<dbReference type="AlphaFoldDB" id="A0A7I7MAS8"/>
<keyword evidence="3" id="KW-0560">Oxidoreductase</keyword>
<keyword evidence="5" id="KW-1185">Reference proteome</keyword>
<dbReference type="Gene3D" id="3.40.50.720">
    <property type="entry name" value="NAD(P)-binding Rossmann-like Domain"/>
    <property type="match status" value="1"/>
</dbReference>
<dbReference type="EMBL" id="AP022574">
    <property type="protein sequence ID" value="BBX68872.1"/>
    <property type="molecule type" value="Genomic_DNA"/>
</dbReference>
<dbReference type="PROSITE" id="PS00061">
    <property type="entry name" value="ADH_SHORT"/>
    <property type="match status" value="1"/>
</dbReference>
<reference evidence="4 5" key="1">
    <citation type="journal article" date="2019" name="Emerg. Microbes Infect.">
        <title>Comprehensive subspecies identification of 175 nontuberculous mycobacteria species based on 7547 genomic profiles.</title>
        <authorList>
            <person name="Matsumoto Y."/>
            <person name="Kinjo T."/>
            <person name="Motooka D."/>
            <person name="Nabeya D."/>
            <person name="Jung N."/>
            <person name="Uechi K."/>
            <person name="Horii T."/>
            <person name="Iida T."/>
            <person name="Fujita J."/>
            <person name="Nakamura S."/>
        </authorList>
    </citation>
    <scope>NUCLEOTIDE SEQUENCE [LARGE SCALE GENOMIC DNA]</scope>
    <source>
        <strain evidence="4 5">JCM 13323</strain>
    </source>
</reference>
<organism evidence="4 5">
    <name type="scientific">Mycolicibacterium psychrotolerans</name>
    <dbReference type="NCBI Taxonomy" id="216929"/>
    <lineage>
        <taxon>Bacteria</taxon>
        <taxon>Bacillati</taxon>
        <taxon>Actinomycetota</taxon>
        <taxon>Actinomycetes</taxon>
        <taxon>Mycobacteriales</taxon>
        <taxon>Mycobacteriaceae</taxon>
        <taxon>Mycolicibacterium</taxon>
    </lineage>
</organism>
<sequence length="262" mass="26379">MTIADRYGPWALVTGASDGIGQATAHHLAAAGVHLVLVARRESALHALAGDLERSHQIQTRVVAVDLSRPTAAAEVADACAGVDVGLVVLAAGFGAAGSFLESPLATALEMISVNVSAVTALAHVMGARLVARGRGGIVVFGSILGWQGVPGQATYAATKAYVQALAEGLHSELADRGVDVVSVAPGPVHTGFGARAGMTMRSATAPDVVAAGALRKLGRGVTVVPGVQGRLLTLALAPLPRRFRTAILGRVVAGMADTASP</sequence>